<comment type="caution">
    <text evidence="1">The sequence shown here is derived from an EMBL/GenBank/DDBJ whole genome shotgun (WGS) entry which is preliminary data.</text>
</comment>
<evidence type="ECO:0000313" key="1">
    <source>
        <dbReference type="EMBL" id="MDT9409943.1"/>
    </source>
</evidence>
<accession>A0ABU3PKS0</accession>
<proteinExistence type="predicted"/>
<dbReference type="EMBL" id="JARUHM010000001">
    <property type="protein sequence ID" value="MDT9409943.1"/>
    <property type="molecule type" value="Genomic_DNA"/>
</dbReference>
<organism evidence="1 2">
    <name type="scientific">Corynebacterium rouxii</name>
    <dbReference type="NCBI Taxonomy" id="2719119"/>
    <lineage>
        <taxon>Bacteria</taxon>
        <taxon>Bacillati</taxon>
        <taxon>Actinomycetota</taxon>
        <taxon>Actinomycetes</taxon>
        <taxon>Mycobacteriales</taxon>
        <taxon>Corynebacteriaceae</taxon>
        <taxon>Corynebacterium</taxon>
    </lineage>
</organism>
<name>A0ABU3PKS0_9CORY</name>
<protein>
    <recommendedName>
        <fullName evidence="3">Transposase</fullName>
    </recommendedName>
</protein>
<gene>
    <name evidence="1" type="ORF">P8T80_00805</name>
</gene>
<dbReference type="RefSeq" id="WP_315642974.1">
    <property type="nucleotide sequence ID" value="NZ_JARUHM010000001.1"/>
</dbReference>
<dbReference type="Proteomes" id="UP001265983">
    <property type="component" value="Unassembled WGS sequence"/>
</dbReference>
<sequence>MHPIKADESRDLEHLRTWIAEQRFVRIKRENIQRSIGHATAILKAKFLEIELANKENNSPLTTAPHRKQLLTSFLCFPVVNPLGIQSTKLFFHKNKTKETHRNRYWCLGCTILSGANAETVGA</sequence>
<reference evidence="1 2" key="1">
    <citation type="submission" date="2023-03" db="EMBL/GenBank/DDBJ databases">
        <title>Whole genome sequence of the first Corynebacterium rouxii strains isolated in Brazil: a recent member of Corynebacterium diphtheriae complex.</title>
        <authorList>
            <person name="Vieira V."/>
            <person name="Ramos J.N."/>
            <person name="Araujo M.R.B."/>
            <person name="Baio P.V."/>
            <person name="Sant'Anna L.O."/>
            <person name="Veras J.F.C."/>
            <person name="Vieira E.M.D."/>
            <person name="Sousa M.A.B."/>
            <person name="Camargo C.H."/>
            <person name="Sacchi C.T."/>
            <person name="Campos K.R."/>
            <person name="Santos M.B.N."/>
            <person name="Bokermann S."/>
            <person name="Alvim L.B."/>
            <person name="Santos L.S."/>
            <person name="Mattos-Guaraldi A.L."/>
        </authorList>
    </citation>
    <scope>NUCLEOTIDE SEQUENCE [LARGE SCALE GENOMIC DNA]</scope>
    <source>
        <strain evidence="1 2">70862</strain>
    </source>
</reference>
<keyword evidence="2" id="KW-1185">Reference proteome</keyword>
<evidence type="ECO:0000313" key="2">
    <source>
        <dbReference type="Proteomes" id="UP001265983"/>
    </source>
</evidence>
<evidence type="ECO:0008006" key="3">
    <source>
        <dbReference type="Google" id="ProtNLM"/>
    </source>
</evidence>